<protein>
    <submittedName>
        <fullName evidence="1">Transcriptional regulator</fullName>
    </submittedName>
</protein>
<gene>
    <name evidence="1" type="ORF">EA26_11410</name>
</gene>
<dbReference type="Proteomes" id="UP000029994">
    <property type="component" value="Unassembled WGS sequence"/>
</dbReference>
<accession>A0A099LWX0</accession>
<dbReference type="Pfam" id="PF10115">
    <property type="entry name" value="HlyU"/>
    <property type="match status" value="1"/>
</dbReference>
<dbReference type="RefSeq" id="WP_039427475.1">
    <property type="nucleotide sequence ID" value="NZ_CAWPVW010000087.1"/>
</dbReference>
<dbReference type="EMBL" id="JMCG01000001">
    <property type="protein sequence ID" value="KGK11881.1"/>
    <property type="molecule type" value="Genomic_DNA"/>
</dbReference>
<name>A0A099LWX0_9VIBR</name>
<dbReference type="AlphaFoldDB" id="A0A099LWX0"/>
<evidence type="ECO:0000313" key="1">
    <source>
        <dbReference type="EMBL" id="KGK11881.1"/>
    </source>
</evidence>
<keyword evidence="2" id="KW-1185">Reference proteome</keyword>
<organism evidence="1 2">
    <name type="scientific">Vibrio navarrensis</name>
    <dbReference type="NCBI Taxonomy" id="29495"/>
    <lineage>
        <taxon>Bacteria</taxon>
        <taxon>Pseudomonadati</taxon>
        <taxon>Pseudomonadota</taxon>
        <taxon>Gammaproteobacteria</taxon>
        <taxon>Vibrionales</taxon>
        <taxon>Vibrionaceae</taxon>
        <taxon>Vibrio</taxon>
    </lineage>
</organism>
<dbReference type="STRING" id="29495.EA26_11410"/>
<dbReference type="InterPro" id="IPR018772">
    <property type="entry name" value="Transcription_activator_HlyU"/>
</dbReference>
<dbReference type="eggNOG" id="COG5453">
    <property type="taxonomic scope" value="Bacteria"/>
</dbReference>
<comment type="caution">
    <text evidence="1">The sequence shown here is derived from an EMBL/GenBank/DDBJ whole genome shotgun (WGS) entry which is preliminary data.</text>
</comment>
<proteinExistence type="predicted"/>
<evidence type="ECO:0000313" key="2">
    <source>
        <dbReference type="Proteomes" id="UP000029994"/>
    </source>
</evidence>
<dbReference type="GeneID" id="43683777"/>
<sequence length="93" mass="10778">MGFFSRLFGLETKPIKQQQVEPIEYKGYLIYPESKAEGGQFRVSGRITKEVKGDLKTHHFIRSDLLSSESDANELMIKKSQMFIEQMKDDIFS</sequence>
<reference evidence="1 2" key="1">
    <citation type="submission" date="2014-04" db="EMBL/GenBank/DDBJ databases">
        <title>Genome sequencing of Vibrio navarrensis strains.</title>
        <authorList>
            <person name="Gladney L.M."/>
            <person name="Katz L.S."/>
            <person name="Marino-Ramirez L."/>
            <person name="Jordan I.K."/>
        </authorList>
    </citation>
    <scope>NUCLEOTIDE SEQUENCE [LARGE SCALE GENOMIC DNA]</scope>
    <source>
        <strain evidence="1 2">ATCC 51183</strain>
    </source>
</reference>